<evidence type="ECO:0000256" key="3">
    <source>
        <dbReference type="ARBA" id="ARBA00022692"/>
    </source>
</evidence>
<comment type="subcellular location">
    <subcellularLocation>
        <location evidence="1">Cell membrane</location>
        <topology evidence="1">Multi-pass membrane protein</topology>
    </subcellularLocation>
</comment>
<dbReference type="AlphaFoldDB" id="A0A066UP44"/>
<evidence type="ECO:0000256" key="5">
    <source>
        <dbReference type="ARBA" id="ARBA00023136"/>
    </source>
</evidence>
<feature type="transmembrane region" description="Helical" evidence="6">
    <location>
        <begin position="37"/>
        <end position="58"/>
    </location>
</feature>
<dbReference type="Pfam" id="PF07690">
    <property type="entry name" value="MFS_1"/>
    <property type="match status" value="1"/>
</dbReference>
<name>A0A066UP44_9VIBR</name>
<dbReference type="CDD" id="cd06173">
    <property type="entry name" value="MFS_MefA_like"/>
    <property type="match status" value="1"/>
</dbReference>
<gene>
    <name evidence="7" type="ORF">VFDL14_18145</name>
</gene>
<feature type="transmembrane region" description="Helical" evidence="6">
    <location>
        <begin position="247"/>
        <end position="266"/>
    </location>
</feature>
<evidence type="ECO:0000256" key="6">
    <source>
        <dbReference type="SAM" id="Phobius"/>
    </source>
</evidence>
<sequence length="400" mass="44220">MKSKTPPYLAGRFFDGISSGLFMLALPWLMLSQPGQGEFVALTALACTLTTFCSTPYFSALIDRHSRKNILVWMQVIQFMTAFLVAFIYAIGWESLWVLGAAQLVFWVSSNLAWHTNNAFTQENYNQTEYAKISSYQEVVMQSTTLGAGALGVILLEQWSIIEFGLFAGVASLLATFSYLLTPYQRRIKSSVRTPFKQQLIEIKTLVVQSPSFFAFLMASCLSYPVLTFLSRLVPIWFSEIDITGDWLALYNIALGVGALVIGLLIPKILKMASHQTIMQLSMLIIGLTLVAIGQLSDPVYIIALTLALGAFNALNRIARTNWMHHSVDMAHRGRVDGGLTLFATMTQSLSYVLIAFLASTDAIVYGFVIVGIIVLAAALWMTQLVKQISPECTLSNQCV</sequence>
<dbReference type="OrthoDB" id="5847346at2"/>
<protein>
    <submittedName>
        <fullName evidence="7">MFS transporter</fullName>
    </submittedName>
</protein>
<feature type="transmembrane region" description="Helical" evidence="6">
    <location>
        <begin position="300"/>
        <end position="319"/>
    </location>
</feature>
<evidence type="ECO:0000313" key="8">
    <source>
        <dbReference type="Proteomes" id="UP000027219"/>
    </source>
</evidence>
<comment type="caution">
    <text evidence="7">The sequence shown here is derived from an EMBL/GenBank/DDBJ whole genome shotgun (WGS) entry which is preliminary data.</text>
</comment>
<keyword evidence="8" id="KW-1185">Reference proteome</keyword>
<keyword evidence="5 6" id="KW-0472">Membrane</keyword>
<organism evidence="7 8">
    <name type="scientific">Vibrio fortis</name>
    <dbReference type="NCBI Taxonomy" id="212667"/>
    <lineage>
        <taxon>Bacteria</taxon>
        <taxon>Pseudomonadati</taxon>
        <taxon>Pseudomonadota</taxon>
        <taxon>Gammaproteobacteria</taxon>
        <taxon>Vibrionales</taxon>
        <taxon>Vibrionaceae</taxon>
        <taxon>Vibrio</taxon>
    </lineage>
</organism>
<dbReference type="InterPro" id="IPR036259">
    <property type="entry name" value="MFS_trans_sf"/>
</dbReference>
<evidence type="ECO:0000313" key="7">
    <source>
        <dbReference type="EMBL" id="KDN29166.1"/>
    </source>
</evidence>
<evidence type="ECO:0000256" key="4">
    <source>
        <dbReference type="ARBA" id="ARBA00022989"/>
    </source>
</evidence>
<dbReference type="GO" id="GO:0022857">
    <property type="term" value="F:transmembrane transporter activity"/>
    <property type="evidence" value="ECO:0007669"/>
    <property type="project" value="InterPro"/>
</dbReference>
<feature type="transmembrane region" description="Helical" evidence="6">
    <location>
        <begin position="70"/>
        <end position="90"/>
    </location>
</feature>
<dbReference type="SUPFAM" id="SSF103473">
    <property type="entry name" value="MFS general substrate transporter"/>
    <property type="match status" value="1"/>
</dbReference>
<proteinExistence type="predicted"/>
<dbReference type="Gene3D" id="1.20.1250.20">
    <property type="entry name" value="MFS general substrate transporter like domains"/>
    <property type="match status" value="1"/>
</dbReference>
<dbReference type="InterPro" id="IPR011701">
    <property type="entry name" value="MFS"/>
</dbReference>
<dbReference type="PANTHER" id="PTHR23513">
    <property type="entry name" value="INTEGRAL MEMBRANE EFFLUX PROTEIN-RELATED"/>
    <property type="match status" value="1"/>
</dbReference>
<dbReference type="Proteomes" id="UP000027219">
    <property type="component" value="Unassembled WGS sequence"/>
</dbReference>
<feature type="transmembrane region" description="Helical" evidence="6">
    <location>
        <begin position="12"/>
        <end position="31"/>
    </location>
</feature>
<feature type="transmembrane region" description="Helical" evidence="6">
    <location>
        <begin position="340"/>
        <end position="358"/>
    </location>
</feature>
<feature type="transmembrane region" description="Helical" evidence="6">
    <location>
        <begin position="364"/>
        <end position="382"/>
    </location>
</feature>
<keyword evidence="2" id="KW-1003">Cell membrane</keyword>
<accession>A0A066UP44</accession>
<dbReference type="PANTHER" id="PTHR23513:SF11">
    <property type="entry name" value="STAPHYLOFERRIN A TRANSPORTER"/>
    <property type="match status" value="1"/>
</dbReference>
<dbReference type="RefSeq" id="WP_032550581.1">
    <property type="nucleotide sequence ID" value="NZ_JFFR01000012.1"/>
</dbReference>
<dbReference type="EMBL" id="JFFR01000012">
    <property type="protein sequence ID" value="KDN29166.1"/>
    <property type="molecule type" value="Genomic_DNA"/>
</dbReference>
<keyword evidence="4 6" id="KW-1133">Transmembrane helix</keyword>
<dbReference type="STRING" id="212667.VFDL14_18145"/>
<keyword evidence="3 6" id="KW-0812">Transmembrane</keyword>
<feature type="transmembrane region" description="Helical" evidence="6">
    <location>
        <begin position="203"/>
        <end position="227"/>
    </location>
</feature>
<feature type="transmembrane region" description="Helical" evidence="6">
    <location>
        <begin position="278"/>
        <end position="294"/>
    </location>
</feature>
<evidence type="ECO:0000256" key="1">
    <source>
        <dbReference type="ARBA" id="ARBA00004651"/>
    </source>
</evidence>
<reference evidence="7 8" key="1">
    <citation type="submission" date="2014-02" db="EMBL/GenBank/DDBJ databases">
        <title>Vibrio fortis Dalian14 Genome Sequencing.</title>
        <authorList>
            <person name="Wang Y."/>
            <person name="Song L."/>
            <person name="Liu G."/>
            <person name="Ding J."/>
        </authorList>
    </citation>
    <scope>NUCLEOTIDE SEQUENCE [LARGE SCALE GENOMIC DNA]</scope>
    <source>
        <strain evidence="7 8">Dalian14</strain>
    </source>
</reference>
<evidence type="ECO:0000256" key="2">
    <source>
        <dbReference type="ARBA" id="ARBA00022475"/>
    </source>
</evidence>
<dbReference type="GO" id="GO:0005886">
    <property type="term" value="C:plasma membrane"/>
    <property type="evidence" value="ECO:0007669"/>
    <property type="project" value="UniProtKB-SubCell"/>
</dbReference>
<feature type="transmembrane region" description="Helical" evidence="6">
    <location>
        <begin position="161"/>
        <end position="182"/>
    </location>
</feature>